<dbReference type="PROSITE" id="PS50076">
    <property type="entry name" value="DNAJ_2"/>
    <property type="match status" value="1"/>
</dbReference>
<evidence type="ECO:0000256" key="11">
    <source>
        <dbReference type="SAM" id="SignalP"/>
    </source>
</evidence>
<accession>A0A2P6UZM7</accession>
<dbReference type="PANTHER" id="PTHR24075">
    <property type="entry name" value="SEC63 DOMAIN-CONTAINING"/>
    <property type="match status" value="1"/>
</dbReference>
<dbReference type="Pfam" id="PF02889">
    <property type="entry name" value="Sec63"/>
    <property type="match status" value="1"/>
</dbReference>
<dbReference type="AlphaFoldDB" id="A0A2P6UZM7"/>
<evidence type="ECO:0000313" key="14">
    <source>
        <dbReference type="Proteomes" id="UP000239649"/>
    </source>
</evidence>
<dbReference type="CDD" id="cd06257">
    <property type="entry name" value="DnaJ"/>
    <property type="match status" value="1"/>
</dbReference>
<evidence type="ECO:0000256" key="8">
    <source>
        <dbReference type="ARBA" id="ARBA00023186"/>
    </source>
</evidence>
<evidence type="ECO:0000256" key="7">
    <source>
        <dbReference type="ARBA" id="ARBA00023136"/>
    </source>
</evidence>
<evidence type="ECO:0000259" key="12">
    <source>
        <dbReference type="PROSITE" id="PS50076"/>
    </source>
</evidence>
<keyword evidence="4" id="KW-0256">Endoplasmic reticulum</keyword>
<dbReference type="SUPFAM" id="SSF46565">
    <property type="entry name" value="Chaperone J-domain"/>
    <property type="match status" value="1"/>
</dbReference>
<feature type="compositionally biased region" description="Gly residues" evidence="9">
    <location>
        <begin position="548"/>
        <end position="559"/>
    </location>
</feature>
<dbReference type="GO" id="GO:0003723">
    <property type="term" value="F:RNA binding"/>
    <property type="evidence" value="ECO:0007669"/>
    <property type="project" value="TreeGrafter"/>
</dbReference>
<feature type="domain" description="J" evidence="12">
    <location>
        <begin position="78"/>
        <end position="143"/>
    </location>
</feature>
<dbReference type="InterPro" id="IPR035892">
    <property type="entry name" value="C2_domain_sf"/>
</dbReference>
<evidence type="ECO:0000256" key="9">
    <source>
        <dbReference type="SAM" id="MobiDB-lite"/>
    </source>
</evidence>
<dbReference type="Gene3D" id="1.10.150.20">
    <property type="entry name" value="5' to 3' exonuclease, C-terminal subdomain"/>
    <property type="match status" value="1"/>
</dbReference>
<feature type="region of interest" description="Disordered" evidence="9">
    <location>
        <begin position="637"/>
        <end position="704"/>
    </location>
</feature>
<keyword evidence="5" id="KW-0653">Protein transport</keyword>
<keyword evidence="2" id="KW-0813">Transport</keyword>
<evidence type="ECO:0000256" key="5">
    <source>
        <dbReference type="ARBA" id="ARBA00022927"/>
    </source>
</evidence>
<proteinExistence type="predicted"/>
<gene>
    <name evidence="13" type="ORF">C2E20_9035</name>
</gene>
<sequence>MYSLFLIPFTLWKLSGGSGDEAEAVKTWSSKSGKGEKKESMWQHLRTVFTGRMLLAWLAWALLLWYVKYSMGSIENFDPFAILQVPLDATEAEIKRAYRKLSLVYHPDKNPDPKAHNYFATYIAKAYKALTDETSRENYLKYGHPDGPQAMTVSVALPEWFFSKDKQTAPLILLVLLFGGIVTPLGMAAWYLMGTQKFVGPNQLMEETLLLFMDPRYGIKASQALGRLPETLVCAMEFISLPTPSDQGPAMDELRKTVLRLHPDLKDKSAFWKRRTSVLKVHMLLLAHLSREEIPAVLQKDLEFLLTKGQPLVREMLGLSTAPRIQPGYGWLTPTVGCIELMQCMVQAVPLESKKAAHVGKSAESPAALLQLPHFDKETLRRLTRKKVKALPELQQMGGDERAKVLKECGLSASEVEDVETMLSAMPTVWVSAQCVVEAEELDDEVVLTGDIVTCRIQVMLTRPSHMAASFDPDSIKGKAALAYAPRFPAPKEESWYFLVADPATNAALAITKQNLLQAEAIGARYAANWSAKHNTPAVAAVGSNGSAPGGGKSGGGKGEAPPNPLLAGTKLDPFAANGSAEALDSSIEELGQTFELKFYAPLAPAKYDLQLLCMPDSWVGCDRAVPIKLRVDGATRADREGRGRRAALQRTEESEALMAGGDGSNVDSDAGHEDEEGEDYESEEYGTEESGDEGSDGEASDDD</sequence>
<dbReference type="OrthoDB" id="1734229at2759"/>
<dbReference type="Gene3D" id="2.60.40.150">
    <property type="entry name" value="C2 domain"/>
    <property type="match status" value="1"/>
</dbReference>
<dbReference type="InterPro" id="IPR004179">
    <property type="entry name" value="Sec63-dom"/>
</dbReference>
<keyword evidence="11" id="KW-0732">Signal</keyword>
<dbReference type="EMBL" id="LHPF02000068">
    <property type="protein sequence ID" value="PSC67296.1"/>
    <property type="molecule type" value="Genomic_DNA"/>
</dbReference>
<dbReference type="Proteomes" id="UP000239649">
    <property type="component" value="Unassembled WGS sequence"/>
</dbReference>
<dbReference type="PRINTS" id="PR00625">
    <property type="entry name" value="JDOMAIN"/>
</dbReference>
<name>A0A2P6UZM7_9CHLO</name>
<keyword evidence="7 10" id="KW-0472">Membrane</keyword>
<dbReference type="GO" id="GO:0006614">
    <property type="term" value="P:SRP-dependent cotranslational protein targeting to membrane"/>
    <property type="evidence" value="ECO:0007669"/>
    <property type="project" value="TreeGrafter"/>
</dbReference>
<evidence type="ECO:0000256" key="6">
    <source>
        <dbReference type="ARBA" id="ARBA00022989"/>
    </source>
</evidence>
<feature type="compositionally biased region" description="Acidic residues" evidence="9">
    <location>
        <begin position="673"/>
        <end position="704"/>
    </location>
</feature>
<dbReference type="SMART" id="SM00973">
    <property type="entry name" value="Sec63"/>
    <property type="match status" value="1"/>
</dbReference>
<comment type="subcellular location">
    <subcellularLocation>
        <location evidence="1">Endoplasmic reticulum membrane</location>
        <topology evidence="1">Multi-pass membrane protein</topology>
    </subcellularLocation>
</comment>
<dbReference type="Gene3D" id="1.10.287.110">
    <property type="entry name" value="DnaJ domain"/>
    <property type="match status" value="1"/>
</dbReference>
<keyword evidence="14" id="KW-1185">Reference proteome</keyword>
<feature type="transmembrane region" description="Helical" evidence="10">
    <location>
        <begin position="171"/>
        <end position="193"/>
    </location>
</feature>
<organism evidence="13 14">
    <name type="scientific">Micractinium conductrix</name>
    <dbReference type="NCBI Taxonomy" id="554055"/>
    <lineage>
        <taxon>Eukaryota</taxon>
        <taxon>Viridiplantae</taxon>
        <taxon>Chlorophyta</taxon>
        <taxon>core chlorophytes</taxon>
        <taxon>Trebouxiophyceae</taxon>
        <taxon>Chlorellales</taxon>
        <taxon>Chlorellaceae</taxon>
        <taxon>Chlorella clade</taxon>
        <taxon>Micractinium</taxon>
    </lineage>
</organism>
<feature type="signal peptide" evidence="11">
    <location>
        <begin position="1"/>
        <end position="19"/>
    </location>
</feature>
<dbReference type="SUPFAM" id="SSF81296">
    <property type="entry name" value="E set domains"/>
    <property type="match status" value="1"/>
</dbReference>
<evidence type="ECO:0000256" key="10">
    <source>
        <dbReference type="SAM" id="Phobius"/>
    </source>
</evidence>
<dbReference type="Pfam" id="PF00226">
    <property type="entry name" value="DnaJ"/>
    <property type="match status" value="1"/>
</dbReference>
<evidence type="ECO:0000313" key="13">
    <source>
        <dbReference type="EMBL" id="PSC67296.1"/>
    </source>
</evidence>
<keyword evidence="8" id="KW-0143">Chaperone</keyword>
<evidence type="ECO:0000256" key="3">
    <source>
        <dbReference type="ARBA" id="ARBA00022692"/>
    </source>
</evidence>
<dbReference type="SMART" id="SM00271">
    <property type="entry name" value="DnaJ"/>
    <property type="match status" value="1"/>
</dbReference>
<feature type="chain" id="PRO_5015192447" evidence="11">
    <location>
        <begin position="20"/>
        <end position="704"/>
    </location>
</feature>
<reference evidence="13 14" key="1">
    <citation type="journal article" date="2018" name="Plant J.">
        <title>Genome sequences of Chlorella sorokiniana UTEX 1602 and Micractinium conductrix SAG 241.80: implications to maltose excretion by a green alga.</title>
        <authorList>
            <person name="Arriola M.B."/>
            <person name="Velmurugan N."/>
            <person name="Zhang Y."/>
            <person name="Plunkett M.H."/>
            <person name="Hondzo H."/>
            <person name="Barney B.M."/>
        </authorList>
    </citation>
    <scope>NUCLEOTIDE SEQUENCE [LARGE SCALE GENOMIC DNA]</scope>
    <source>
        <strain evidence="13 14">SAG 241.80</strain>
    </source>
</reference>
<dbReference type="GO" id="GO:0008320">
    <property type="term" value="F:protein transmembrane transporter activity"/>
    <property type="evidence" value="ECO:0007669"/>
    <property type="project" value="TreeGrafter"/>
</dbReference>
<dbReference type="InterPro" id="IPR014756">
    <property type="entry name" value="Ig_E-set"/>
</dbReference>
<dbReference type="STRING" id="554055.A0A2P6UZM7"/>
<evidence type="ECO:0000256" key="4">
    <source>
        <dbReference type="ARBA" id="ARBA00022824"/>
    </source>
</evidence>
<dbReference type="SUPFAM" id="SSF158702">
    <property type="entry name" value="Sec63 N-terminal domain-like"/>
    <property type="match status" value="1"/>
</dbReference>
<dbReference type="PANTHER" id="PTHR24075:SF0">
    <property type="entry name" value="TRANSLOCATION PROTEIN SEC63 HOMOLOG"/>
    <property type="match status" value="1"/>
</dbReference>
<protein>
    <submittedName>
        <fullName evidence="13">DnaJ ERDJ2A</fullName>
    </submittedName>
</protein>
<keyword evidence="6 10" id="KW-1133">Transmembrane helix</keyword>
<feature type="transmembrane region" description="Helical" evidence="10">
    <location>
        <begin position="48"/>
        <end position="67"/>
    </location>
</feature>
<keyword evidence="3 10" id="KW-0812">Transmembrane</keyword>
<feature type="region of interest" description="Disordered" evidence="9">
    <location>
        <begin position="542"/>
        <end position="567"/>
    </location>
</feature>
<dbReference type="InterPro" id="IPR036869">
    <property type="entry name" value="J_dom_sf"/>
</dbReference>
<dbReference type="GO" id="GO:0031207">
    <property type="term" value="C:Sec62/Sec63 complex"/>
    <property type="evidence" value="ECO:0007669"/>
    <property type="project" value="TreeGrafter"/>
</dbReference>
<dbReference type="GO" id="GO:0006620">
    <property type="term" value="P:post-translational protein targeting to endoplasmic reticulum membrane"/>
    <property type="evidence" value="ECO:0007669"/>
    <property type="project" value="TreeGrafter"/>
</dbReference>
<dbReference type="Gene3D" id="1.10.3380.10">
    <property type="entry name" value="Sec63 N-terminal domain-like domain"/>
    <property type="match status" value="1"/>
</dbReference>
<evidence type="ECO:0000256" key="1">
    <source>
        <dbReference type="ARBA" id="ARBA00004477"/>
    </source>
</evidence>
<dbReference type="InterPro" id="IPR001623">
    <property type="entry name" value="DnaJ_domain"/>
</dbReference>
<evidence type="ECO:0000256" key="2">
    <source>
        <dbReference type="ARBA" id="ARBA00022448"/>
    </source>
</evidence>
<comment type="caution">
    <text evidence="13">The sequence shown here is derived from an EMBL/GenBank/DDBJ whole genome shotgun (WGS) entry which is preliminary data.</text>
</comment>